<gene>
    <name evidence="6 8" type="primary">rplW</name>
    <name evidence="8" type="ORF">DMENIID0002_02280</name>
</gene>
<dbReference type="FunFam" id="3.30.70.330:FF:000001">
    <property type="entry name" value="50S ribosomal protein L23"/>
    <property type="match status" value="1"/>
</dbReference>
<dbReference type="GO" id="GO:0006412">
    <property type="term" value="P:translation"/>
    <property type="evidence" value="ECO:0007669"/>
    <property type="project" value="UniProtKB-UniRule"/>
</dbReference>
<dbReference type="Pfam" id="PF00276">
    <property type="entry name" value="Ribosomal_L23"/>
    <property type="match status" value="1"/>
</dbReference>
<organism evidence="8">
    <name type="scientific">Candidatus Tisiphia endosymbiont of Sergentomyia squamirostris</name>
    <dbReference type="NCBI Taxonomy" id="3113639"/>
    <lineage>
        <taxon>Bacteria</taxon>
        <taxon>Pseudomonadati</taxon>
        <taxon>Pseudomonadota</taxon>
        <taxon>Alphaproteobacteria</taxon>
        <taxon>Rickettsiales</taxon>
        <taxon>Rickettsiaceae</taxon>
        <taxon>Rickettsieae</taxon>
        <taxon>Candidatus Tisiphia</taxon>
    </lineage>
</organism>
<keyword evidence="2 6" id="KW-0699">rRNA-binding</keyword>
<evidence type="ECO:0000256" key="5">
    <source>
        <dbReference type="ARBA" id="ARBA00023274"/>
    </source>
</evidence>
<dbReference type="HAMAP" id="MF_01369_B">
    <property type="entry name" value="Ribosomal_uL23_B"/>
    <property type="match status" value="1"/>
</dbReference>
<protein>
    <recommendedName>
        <fullName evidence="6">Large ribosomal subunit protein uL23</fullName>
    </recommendedName>
</protein>
<dbReference type="InterPro" id="IPR012678">
    <property type="entry name" value="Ribosomal_uL23/eL15/eS24_sf"/>
</dbReference>
<dbReference type="GO" id="GO:0005840">
    <property type="term" value="C:ribosome"/>
    <property type="evidence" value="ECO:0007669"/>
    <property type="project" value="UniProtKB-KW"/>
</dbReference>
<evidence type="ECO:0000256" key="6">
    <source>
        <dbReference type="HAMAP-Rule" id="MF_01369"/>
    </source>
</evidence>
<comment type="function">
    <text evidence="6">One of the early assembly proteins it binds 23S rRNA. One of the proteins that surrounds the polypeptide exit tunnel on the outside of the ribosome. Forms the main docking site for trigger factor binding to the ribosome.</text>
</comment>
<dbReference type="PANTHER" id="PTHR11620">
    <property type="entry name" value="60S RIBOSOMAL PROTEIN L23A"/>
    <property type="match status" value="1"/>
</dbReference>
<dbReference type="InterPro" id="IPR013025">
    <property type="entry name" value="Ribosomal_uL23-like"/>
</dbReference>
<dbReference type="GO" id="GO:0019843">
    <property type="term" value="F:rRNA binding"/>
    <property type="evidence" value="ECO:0007669"/>
    <property type="project" value="UniProtKB-UniRule"/>
</dbReference>
<evidence type="ECO:0000256" key="7">
    <source>
        <dbReference type="RuleBase" id="RU003934"/>
    </source>
</evidence>
<dbReference type="InterPro" id="IPR001014">
    <property type="entry name" value="Ribosomal_uL23_CS"/>
</dbReference>
<accession>A0AAT9G729</accession>
<dbReference type="NCBIfam" id="NF004359">
    <property type="entry name" value="PRK05738.1-3"/>
    <property type="match status" value="1"/>
</dbReference>
<comment type="similarity">
    <text evidence="1 6 7">Belongs to the universal ribosomal protein uL23 family.</text>
</comment>
<reference evidence="8" key="1">
    <citation type="submission" date="2024-01" db="EMBL/GenBank/DDBJ databases">
        <title>Sequencing the genomes of a sandfly, Sergentomyia squamirostris, and its two endosymbionts.</title>
        <authorList>
            <person name="Itokawa K."/>
            <person name="Sanjoba C."/>
        </authorList>
    </citation>
    <scope>NUCLEOTIDE SEQUENCE</scope>
    <source>
        <strain evidence="8">RiSSQ</strain>
    </source>
</reference>
<keyword evidence="4 6" id="KW-0689">Ribosomal protein</keyword>
<name>A0AAT9G729_9RICK</name>
<evidence type="ECO:0000256" key="2">
    <source>
        <dbReference type="ARBA" id="ARBA00022730"/>
    </source>
</evidence>
<sequence>MKSYKHYDLIRNPVITEKTNILSEQQNKFTFHVAGSAEKASIKMAVEKIFQVKVKKVNIMNVKGKRKRFKGVNGRQSDKKKAIVTLEKDYTIDFTGGIK</sequence>
<evidence type="ECO:0000256" key="1">
    <source>
        <dbReference type="ARBA" id="ARBA00006700"/>
    </source>
</evidence>
<keyword evidence="5 6" id="KW-0687">Ribonucleoprotein</keyword>
<dbReference type="InterPro" id="IPR012677">
    <property type="entry name" value="Nucleotide-bd_a/b_plait_sf"/>
</dbReference>
<comment type="subunit">
    <text evidence="6">Part of the 50S ribosomal subunit. Contacts protein L29, and trigger factor when it is bound to the ribosome.</text>
</comment>
<evidence type="ECO:0000313" key="8">
    <source>
        <dbReference type="EMBL" id="BFD45582.1"/>
    </source>
</evidence>
<dbReference type="GO" id="GO:1990904">
    <property type="term" value="C:ribonucleoprotein complex"/>
    <property type="evidence" value="ECO:0007669"/>
    <property type="project" value="UniProtKB-KW"/>
</dbReference>
<dbReference type="GO" id="GO:0003735">
    <property type="term" value="F:structural constituent of ribosome"/>
    <property type="evidence" value="ECO:0007669"/>
    <property type="project" value="InterPro"/>
</dbReference>
<evidence type="ECO:0000256" key="3">
    <source>
        <dbReference type="ARBA" id="ARBA00022884"/>
    </source>
</evidence>
<dbReference type="PROSITE" id="PS00050">
    <property type="entry name" value="RIBOSOMAL_L23"/>
    <property type="match status" value="1"/>
</dbReference>
<dbReference type="NCBIfam" id="NF004363">
    <property type="entry name" value="PRK05738.2-4"/>
    <property type="match status" value="1"/>
</dbReference>
<proteinExistence type="inferred from homology"/>
<keyword evidence="3 6" id="KW-0694">RNA-binding</keyword>
<dbReference type="EMBL" id="AP029170">
    <property type="protein sequence ID" value="BFD45582.1"/>
    <property type="molecule type" value="Genomic_DNA"/>
</dbReference>
<dbReference type="Gene3D" id="3.30.70.330">
    <property type="match status" value="1"/>
</dbReference>
<dbReference type="SUPFAM" id="SSF54189">
    <property type="entry name" value="Ribosomal proteins S24e, L23 and L15e"/>
    <property type="match status" value="1"/>
</dbReference>
<evidence type="ECO:0000256" key="4">
    <source>
        <dbReference type="ARBA" id="ARBA00022980"/>
    </source>
</evidence>
<dbReference type="AlphaFoldDB" id="A0AAT9G729"/>